<dbReference type="InterPro" id="IPR000700">
    <property type="entry name" value="PAS-assoc_C"/>
</dbReference>
<feature type="domain" description="PAS" evidence="1">
    <location>
        <begin position="622"/>
        <end position="670"/>
    </location>
</feature>
<dbReference type="Gene3D" id="3.30.450.20">
    <property type="entry name" value="PAS domain"/>
    <property type="match status" value="5"/>
</dbReference>
<proteinExistence type="predicted"/>
<dbReference type="SUPFAM" id="SSF55785">
    <property type="entry name" value="PYP-like sensor domain (PAS domain)"/>
    <property type="match status" value="5"/>
</dbReference>
<dbReference type="Pfam" id="PF08447">
    <property type="entry name" value="PAS_3"/>
    <property type="match status" value="1"/>
</dbReference>
<protein>
    <submittedName>
        <fullName evidence="4">Putative diguanylate cyclase YegE</fullName>
        <ecNumber evidence="4">2.7.7.65</ecNumber>
    </submittedName>
</protein>
<dbReference type="InterPro" id="IPR052163">
    <property type="entry name" value="DGC-Regulatory_Protein"/>
</dbReference>
<dbReference type="PANTHER" id="PTHR46663">
    <property type="entry name" value="DIGUANYLATE CYCLASE DGCT-RELATED"/>
    <property type="match status" value="1"/>
</dbReference>
<dbReference type="SMART" id="SM00091">
    <property type="entry name" value="PAS"/>
    <property type="match status" value="5"/>
</dbReference>
<dbReference type="PROSITE" id="PS50887">
    <property type="entry name" value="GGDEF"/>
    <property type="match status" value="1"/>
</dbReference>
<dbReference type="InterPro" id="IPR043128">
    <property type="entry name" value="Rev_trsase/Diguanyl_cyclase"/>
</dbReference>
<reference evidence="4" key="1">
    <citation type="submission" date="2016-10" db="EMBL/GenBank/DDBJ databases">
        <title>Sequence of Gallionella enrichment culture.</title>
        <authorList>
            <person name="Poehlein A."/>
            <person name="Muehling M."/>
            <person name="Daniel R."/>
        </authorList>
    </citation>
    <scope>NUCLEOTIDE SEQUENCE</scope>
</reference>
<dbReference type="Gene3D" id="3.30.70.270">
    <property type="match status" value="1"/>
</dbReference>
<dbReference type="CDD" id="cd00130">
    <property type="entry name" value="PAS"/>
    <property type="match status" value="4"/>
</dbReference>
<dbReference type="Pfam" id="PF08448">
    <property type="entry name" value="PAS_4"/>
    <property type="match status" value="1"/>
</dbReference>
<dbReference type="SMART" id="SM00086">
    <property type="entry name" value="PAC"/>
    <property type="match status" value="4"/>
</dbReference>
<dbReference type="InterPro" id="IPR029787">
    <property type="entry name" value="Nucleotide_cyclase"/>
</dbReference>
<dbReference type="InterPro" id="IPR013656">
    <property type="entry name" value="PAS_4"/>
</dbReference>
<sequence length="919" mass="102920">MLQATLPEVFVSISLTEPVVVLKVSDCIDQLLGYQPVDFLSGNISFRQLIHTGDQDIAESLFSSEFSQISGDFNIRLRQGNGHIRCVKGYFTKKLASTGVVLDLSLQDAKSLSQLTPHMMPNFKAMMDNTNDYIYFKDRNHVFTGASQTLVSLTNPSEHWTDLLGQTDYDVFPEEYADIYYELEKQVFAGIPIAHEIQETLDNAGKKGWVDNRKYPIQNESGEIIGLFGIARDITDSHLKQQKIEQLVAEQSAILDNKLVGMVTAKARNITWANSAVETLLGYKKGALVGAPTRQLYVSQDEYEAVGAAYANIKLEGVIRRQCEFLRHDGQSIWVDMHGMVLSEADGISLWIMVDVTARKLAEDALLKSEAKFRALYDSNGEAAMLLDEHGFFDCNKAALKLFGIKTIEEFCLNSPADLSPLQQPCGTNSEVLAKQKIVEAMEIGNLRFEWTHKRIDTDETFPAEVLLSVIELDGRAVIMAAVRDTTESKRSELLLRASEQQLSFVLEGSNLGFWDWDIQSGHVQRNHIWAEMLGYTFEEVQLTTQQWTDFLHPDDVQNAWKSIQEHLEGKTSVHESTYRMRTKSGDYKWVLDRARVVQRDVNGRPTRMAGTHADVTEQKLAENDLRIAAAAFETQDGMFVTDVDGTILRVNQAYTAITGYTAADAVGKNPRILKSGRHDSEFYASMWQSLASTGLWSGEVWNKRKGGEVYPEYQTITAVKSTDGITTHYVASFADITERIRMQEELKNRAEKDFLTGLTNRRHFIELAEAELIRAQRYSSPLSMLMMDIDFFKCINDTYGHKAGDLVLQKLAVVCKEVLREIDVIGRLGGEEFSVLLPETGVLRAVEVAGRLRQALESARVVVDEVNHEVTKPLCFTVSIGVAAMSSVDATVDSMLLQADVALYKAKNSGRNKVVANV</sequence>
<evidence type="ECO:0000259" key="3">
    <source>
        <dbReference type="PROSITE" id="PS50887"/>
    </source>
</evidence>
<feature type="domain" description="PAC" evidence="2">
    <location>
        <begin position="193"/>
        <end position="246"/>
    </location>
</feature>
<dbReference type="Pfam" id="PF13426">
    <property type="entry name" value="PAS_9"/>
    <property type="match status" value="3"/>
</dbReference>
<dbReference type="SMART" id="SM00267">
    <property type="entry name" value="GGDEF"/>
    <property type="match status" value="1"/>
</dbReference>
<dbReference type="InterPro" id="IPR000160">
    <property type="entry name" value="GGDEF_dom"/>
</dbReference>
<comment type="caution">
    <text evidence="4">The sequence shown here is derived from an EMBL/GenBank/DDBJ whole genome shotgun (WGS) entry which is preliminary data.</text>
</comment>
<dbReference type="InterPro" id="IPR013655">
    <property type="entry name" value="PAS_fold_3"/>
</dbReference>
<dbReference type="AlphaFoldDB" id="A0A1J5RL28"/>
<dbReference type="PROSITE" id="PS50112">
    <property type="entry name" value="PAS"/>
    <property type="match status" value="2"/>
</dbReference>
<dbReference type="Pfam" id="PF00990">
    <property type="entry name" value="GGDEF"/>
    <property type="match status" value="1"/>
</dbReference>
<feature type="domain" description="PAS" evidence="1">
    <location>
        <begin position="499"/>
        <end position="571"/>
    </location>
</feature>
<keyword evidence="4" id="KW-0808">Transferase</keyword>
<dbReference type="GO" id="GO:0052621">
    <property type="term" value="F:diguanylate cyclase activity"/>
    <property type="evidence" value="ECO:0007669"/>
    <property type="project" value="UniProtKB-EC"/>
</dbReference>
<dbReference type="NCBIfam" id="TIGR00229">
    <property type="entry name" value="sensory_box"/>
    <property type="match status" value="5"/>
</dbReference>
<dbReference type="PANTHER" id="PTHR46663:SF3">
    <property type="entry name" value="SLL0267 PROTEIN"/>
    <property type="match status" value="1"/>
</dbReference>
<dbReference type="FunFam" id="3.30.70.270:FF:000001">
    <property type="entry name" value="Diguanylate cyclase domain protein"/>
    <property type="match status" value="1"/>
</dbReference>
<dbReference type="InterPro" id="IPR035965">
    <property type="entry name" value="PAS-like_dom_sf"/>
</dbReference>
<name>A0A1J5RL28_9ZZZZ</name>
<dbReference type="PROSITE" id="PS50113">
    <property type="entry name" value="PAC"/>
    <property type="match status" value="3"/>
</dbReference>
<dbReference type="InterPro" id="IPR000014">
    <property type="entry name" value="PAS"/>
</dbReference>
<dbReference type="SUPFAM" id="SSF55073">
    <property type="entry name" value="Nucleotide cyclase"/>
    <property type="match status" value="1"/>
</dbReference>
<evidence type="ECO:0000259" key="2">
    <source>
        <dbReference type="PROSITE" id="PS50113"/>
    </source>
</evidence>
<feature type="domain" description="GGDEF" evidence="3">
    <location>
        <begin position="781"/>
        <end position="919"/>
    </location>
</feature>
<organism evidence="4">
    <name type="scientific">mine drainage metagenome</name>
    <dbReference type="NCBI Taxonomy" id="410659"/>
    <lineage>
        <taxon>unclassified sequences</taxon>
        <taxon>metagenomes</taxon>
        <taxon>ecological metagenomes</taxon>
    </lineage>
</organism>
<evidence type="ECO:0000313" key="4">
    <source>
        <dbReference type="EMBL" id="OIQ96896.1"/>
    </source>
</evidence>
<dbReference type="NCBIfam" id="TIGR00254">
    <property type="entry name" value="GGDEF"/>
    <property type="match status" value="1"/>
</dbReference>
<dbReference type="CDD" id="cd01949">
    <property type="entry name" value="GGDEF"/>
    <property type="match status" value="1"/>
</dbReference>
<dbReference type="InterPro" id="IPR001610">
    <property type="entry name" value="PAC"/>
</dbReference>
<feature type="domain" description="PAC" evidence="2">
    <location>
        <begin position="697"/>
        <end position="749"/>
    </location>
</feature>
<gene>
    <name evidence="4" type="primary">yegE_24</name>
    <name evidence="4" type="ORF">GALL_210930</name>
</gene>
<feature type="domain" description="PAC" evidence="2">
    <location>
        <begin position="575"/>
        <end position="628"/>
    </location>
</feature>
<keyword evidence="4" id="KW-0548">Nucleotidyltransferase</keyword>
<dbReference type="EMBL" id="MLJW01000141">
    <property type="protein sequence ID" value="OIQ96896.1"/>
    <property type="molecule type" value="Genomic_DNA"/>
</dbReference>
<dbReference type="EC" id="2.7.7.65" evidence="4"/>
<accession>A0A1J5RL28</accession>
<evidence type="ECO:0000259" key="1">
    <source>
        <dbReference type="PROSITE" id="PS50112"/>
    </source>
</evidence>